<dbReference type="AlphaFoldDB" id="A0A8H6VES2"/>
<name>A0A8H6VES2_9PEZI</name>
<feature type="compositionally biased region" description="Acidic residues" evidence="1">
    <location>
        <begin position="263"/>
        <end position="279"/>
    </location>
</feature>
<evidence type="ECO:0000313" key="4">
    <source>
        <dbReference type="Proteomes" id="UP000660729"/>
    </source>
</evidence>
<gene>
    <name evidence="3" type="ORF">HII31_13128</name>
</gene>
<feature type="compositionally biased region" description="Low complexity" evidence="1">
    <location>
        <begin position="39"/>
        <end position="62"/>
    </location>
</feature>
<proteinExistence type="predicted"/>
<feature type="domain" description="DUF6590" evidence="2">
    <location>
        <begin position="87"/>
        <end position="244"/>
    </location>
</feature>
<evidence type="ECO:0000259" key="2">
    <source>
        <dbReference type="Pfam" id="PF20233"/>
    </source>
</evidence>
<feature type="region of interest" description="Disordered" evidence="1">
    <location>
        <begin position="27"/>
        <end position="62"/>
    </location>
</feature>
<dbReference type="EMBL" id="JABCIY010000318">
    <property type="protein sequence ID" value="KAF7185504.1"/>
    <property type="molecule type" value="Genomic_DNA"/>
</dbReference>
<dbReference type="OrthoDB" id="3650359at2759"/>
<reference evidence="3" key="1">
    <citation type="submission" date="2020-04" db="EMBL/GenBank/DDBJ databases">
        <title>Draft genome resource of the tomato pathogen Pseudocercospora fuligena.</title>
        <authorList>
            <person name="Zaccaron A."/>
        </authorList>
    </citation>
    <scope>NUCLEOTIDE SEQUENCE</scope>
    <source>
        <strain evidence="3">PF001</strain>
    </source>
</reference>
<sequence length="353" mass="39046">MASQPRWSESRKCWVYVDGNGHRRYVSAADSASRDSGQRQHQSSSSITSGSPQSYGGPSSIPGLEQAMDQISISKDASPFQVRRVYFFQPGRVFATERQSHPSDWNSRSTAVLEIPAVENTAHGFRGTGQIYVVVSANAGQSSGHCYCLLVHTYNRLGVAKDGVVKGDHGIIYSGKREPEPEDDEEPIRGEEGMCAVALRVEMRLPDEKLDPMSRINYKSARPFSKSVPVHNLGFLHKDSMPWLAGQYQAVQRRYRHSKAPVEDDAEDSDNDGADEDQTEERNPPPTESTDMATEAAQAKEAYRRMRDKGYSRDQAVGAVASILRKKNPQLSLEGSMAAARGRLRYGPNPINV</sequence>
<dbReference type="Proteomes" id="UP000660729">
    <property type="component" value="Unassembled WGS sequence"/>
</dbReference>
<evidence type="ECO:0000313" key="3">
    <source>
        <dbReference type="EMBL" id="KAF7185504.1"/>
    </source>
</evidence>
<accession>A0A8H6VES2</accession>
<organism evidence="3 4">
    <name type="scientific">Pseudocercospora fuligena</name>
    <dbReference type="NCBI Taxonomy" id="685502"/>
    <lineage>
        <taxon>Eukaryota</taxon>
        <taxon>Fungi</taxon>
        <taxon>Dikarya</taxon>
        <taxon>Ascomycota</taxon>
        <taxon>Pezizomycotina</taxon>
        <taxon>Dothideomycetes</taxon>
        <taxon>Dothideomycetidae</taxon>
        <taxon>Mycosphaerellales</taxon>
        <taxon>Mycosphaerellaceae</taxon>
        <taxon>Pseudocercospora</taxon>
    </lineage>
</organism>
<feature type="compositionally biased region" description="Basic and acidic residues" evidence="1">
    <location>
        <begin position="301"/>
        <end position="312"/>
    </location>
</feature>
<protein>
    <recommendedName>
        <fullName evidence="2">DUF6590 domain-containing protein</fullName>
    </recommendedName>
</protein>
<keyword evidence="4" id="KW-1185">Reference proteome</keyword>
<evidence type="ECO:0000256" key="1">
    <source>
        <dbReference type="SAM" id="MobiDB-lite"/>
    </source>
</evidence>
<feature type="region of interest" description="Disordered" evidence="1">
    <location>
        <begin position="255"/>
        <end position="312"/>
    </location>
</feature>
<dbReference type="InterPro" id="IPR046497">
    <property type="entry name" value="DUF6590"/>
</dbReference>
<dbReference type="Pfam" id="PF20233">
    <property type="entry name" value="DUF6590"/>
    <property type="match status" value="1"/>
</dbReference>
<comment type="caution">
    <text evidence="3">The sequence shown here is derived from an EMBL/GenBank/DDBJ whole genome shotgun (WGS) entry which is preliminary data.</text>
</comment>